<evidence type="ECO:0000259" key="2">
    <source>
        <dbReference type="SMART" id="SM00672"/>
    </source>
</evidence>
<dbReference type="Proteomes" id="UP000290288">
    <property type="component" value="Unassembled WGS sequence"/>
</dbReference>
<gene>
    <name evidence="3" type="ORF">EST38_g11697</name>
</gene>
<feature type="region of interest" description="Disordered" evidence="1">
    <location>
        <begin position="67"/>
        <end position="96"/>
    </location>
</feature>
<dbReference type="PANTHER" id="PTHR12203">
    <property type="entry name" value="KDEL LYS-ASP-GLU-LEU CONTAINING - RELATED"/>
    <property type="match status" value="1"/>
</dbReference>
<reference evidence="3 4" key="1">
    <citation type="submission" date="2019-01" db="EMBL/GenBank/DDBJ databases">
        <title>Draft genome sequence of Psathyrella aberdarensis IHI B618.</title>
        <authorList>
            <person name="Buettner E."/>
            <person name="Kellner H."/>
        </authorList>
    </citation>
    <scope>NUCLEOTIDE SEQUENCE [LARGE SCALE GENOMIC DNA]</scope>
    <source>
        <strain evidence="3 4">IHI B618</strain>
    </source>
</reference>
<comment type="caution">
    <text evidence="3">The sequence shown here is derived from an EMBL/GenBank/DDBJ whole genome shotgun (WGS) entry which is preliminary data.</text>
</comment>
<evidence type="ECO:0000313" key="4">
    <source>
        <dbReference type="Proteomes" id="UP000290288"/>
    </source>
</evidence>
<protein>
    <recommendedName>
        <fullName evidence="2">Glycosyl transferase CAP10 domain-containing protein</fullName>
    </recommendedName>
</protein>
<name>A0A4Q2D478_9AGAR</name>
<dbReference type="PANTHER" id="PTHR12203:SF118">
    <property type="entry name" value="BETA-1,2-XYLOSYLTRANSFERASE 1"/>
    <property type="match status" value="1"/>
</dbReference>
<dbReference type="Pfam" id="PF05686">
    <property type="entry name" value="Glyco_transf_90"/>
    <property type="match status" value="1"/>
</dbReference>
<dbReference type="EMBL" id="SDEE01000755">
    <property type="protein sequence ID" value="RXW14157.1"/>
    <property type="molecule type" value="Genomic_DNA"/>
</dbReference>
<evidence type="ECO:0000313" key="3">
    <source>
        <dbReference type="EMBL" id="RXW14157.1"/>
    </source>
</evidence>
<feature type="non-terminal residue" evidence="3">
    <location>
        <position position="1"/>
    </location>
</feature>
<accession>A0A4Q2D478</accession>
<dbReference type="InterPro" id="IPR006598">
    <property type="entry name" value="CAP10"/>
</dbReference>
<feature type="domain" description="Glycosyl transferase CAP10" evidence="2">
    <location>
        <begin position="534"/>
        <end position="770"/>
    </location>
</feature>
<dbReference type="SMART" id="SM00672">
    <property type="entry name" value="CAP10"/>
    <property type="match status" value="1"/>
</dbReference>
<sequence>AWSHETTPLNDKETSHPNIDKLLLTVTKTSVVRSTQTVTVSLSPGPTNPAGQPLELKDLFGFPIISSPSSSQNLEPPPHEQASTKSSSSSDDGDHSAHFYRADGLLEVSPTGSHPIFELIEKAEAKWAAKQKGASKTLKEAYVEYQRRYGRRPPKGFGAWWTYIQSNSVQLPDEYDQIDRDLAPFWGINPVHLRQIQRDWEAHVDSYTIGKDSVNTPLDVLNYTSTENEVVKQEMLKGVELVLDVLDEVQKDLRPFRAVFSPHDTPSLPTDWELREEAKEAAKAGKYLDMKKRREHKLHGWRSSCPPFSPAWIDPLPYTPYPPPLSVISSLKHKTPFSQAASPSSSSSSSRHSSPKTFIYDHKLTMDPCYHPSHLLTHGQFISHGPGPVPHRSLIPQFSYSPTTMHDDIITAFPLNWVEDILPRENDPPFAEKDDSRLHWRGSNTGMWHGGEDVLPYTDVDDLHHLDQQTHAEMEKRDEYVHGQMWWLSQRGRLVDWANKMVEDVVPKPAGSGGNRWWKRSTSSGEDVEEIETGIPIELRPRTVEEPQLDEDGNPIAGQSPEGGADPLLALSNATLSARAYPKAKTSISRVLRSTPNSRWAVGEPSGEIPKAKWAPAMADVAYTGEPINCEWDICDKLKQAYEFRKGHDGKSQGRYKYIMDVDGNGWSSRFKRLITSNALIFKSTIYPEWYTDRFQPWVHYVPVQVDLSDLLDSLYFFRGDPSGNNGHPDLAEKIARQGREWSLTHWRKVDMTAYMFRLFLEYARVMSEERDVKVEVEVEVEGDGEVGGDGKKKTKTELVGKEDYVYSEDDEFFVV</sequence>
<feature type="region of interest" description="Disordered" evidence="1">
    <location>
        <begin position="509"/>
        <end position="529"/>
    </location>
</feature>
<evidence type="ECO:0000256" key="1">
    <source>
        <dbReference type="SAM" id="MobiDB-lite"/>
    </source>
</evidence>
<proteinExistence type="predicted"/>
<dbReference type="InterPro" id="IPR051091">
    <property type="entry name" value="O-Glucosyltr/Glycosyltrsf_90"/>
</dbReference>
<keyword evidence="4" id="KW-1185">Reference proteome</keyword>
<organism evidence="3 4">
    <name type="scientific">Candolleomyces aberdarensis</name>
    <dbReference type="NCBI Taxonomy" id="2316362"/>
    <lineage>
        <taxon>Eukaryota</taxon>
        <taxon>Fungi</taxon>
        <taxon>Dikarya</taxon>
        <taxon>Basidiomycota</taxon>
        <taxon>Agaricomycotina</taxon>
        <taxon>Agaricomycetes</taxon>
        <taxon>Agaricomycetidae</taxon>
        <taxon>Agaricales</taxon>
        <taxon>Agaricineae</taxon>
        <taxon>Psathyrellaceae</taxon>
        <taxon>Candolleomyces</taxon>
    </lineage>
</organism>
<dbReference type="AlphaFoldDB" id="A0A4Q2D478"/>
<dbReference type="OrthoDB" id="541052at2759"/>